<evidence type="ECO:0000256" key="7">
    <source>
        <dbReference type="ARBA" id="ARBA00023239"/>
    </source>
</evidence>
<protein>
    <recommendedName>
        <fullName evidence="8">Abasic site processing protein</fullName>
        <ecNumber evidence="8">3.4.-.-</ecNumber>
    </recommendedName>
</protein>
<evidence type="ECO:0000256" key="1">
    <source>
        <dbReference type="ARBA" id="ARBA00008136"/>
    </source>
</evidence>
<dbReference type="PANTHER" id="PTHR13604">
    <property type="entry name" value="DC12-RELATED"/>
    <property type="match status" value="1"/>
</dbReference>
<dbReference type="GO" id="GO:0016829">
    <property type="term" value="F:lyase activity"/>
    <property type="evidence" value="ECO:0007669"/>
    <property type="project" value="UniProtKB-KW"/>
</dbReference>
<keyword evidence="10" id="KW-1185">Reference proteome</keyword>
<keyword evidence="3" id="KW-0227">DNA damage</keyword>
<evidence type="ECO:0000256" key="3">
    <source>
        <dbReference type="ARBA" id="ARBA00022763"/>
    </source>
</evidence>
<keyword evidence="7" id="KW-0456">Lyase</keyword>
<dbReference type="EMBL" id="JADOUE010000001">
    <property type="protein sequence ID" value="MBG6123167.1"/>
    <property type="molecule type" value="Genomic_DNA"/>
</dbReference>
<dbReference type="Proteomes" id="UP000658613">
    <property type="component" value="Unassembled WGS sequence"/>
</dbReference>
<keyword evidence="5" id="KW-0190">Covalent protein-DNA linkage</keyword>
<sequence length="241" mass="26846">MRLILPARIMVAMCGRFVLFTTDDGLVDEVGRLPGVEAVETPQGLPGPRYNVAPTQTVPLIRFEQLDGGEAASKAVIEPARWGLFPSWKKDDSGPPLFNARGETVAEKPSFRSSFASRRAIMVLDGYYEWHEKKPYFITPDEGLLYAAALWDTGLDQLSTTMVTTDSTGAIAWLHHRLPLFLRPDEIATWVHGTPEEALELLHPSRMAEALQWRPAAQEVGNVRNEYAELIGEGEFTREPA</sequence>
<keyword evidence="2 8" id="KW-0645">Protease</keyword>
<evidence type="ECO:0000256" key="6">
    <source>
        <dbReference type="ARBA" id="ARBA00023125"/>
    </source>
</evidence>
<comment type="caution">
    <text evidence="9">The sequence shown here is derived from an EMBL/GenBank/DDBJ whole genome shotgun (WGS) entry which is preliminary data.</text>
</comment>
<accession>A0A931DZ94</accession>
<keyword evidence="6" id="KW-0238">DNA-binding</keyword>
<dbReference type="GO" id="GO:0003697">
    <property type="term" value="F:single-stranded DNA binding"/>
    <property type="evidence" value="ECO:0007669"/>
    <property type="project" value="InterPro"/>
</dbReference>
<dbReference type="InterPro" id="IPR036590">
    <property type="entry name" value="SRAP-like"/>
</dbReference>
<dbReference type="SUPFAM" id="SSF143081">
    <property type="entry name" value="BB1717-like"/>
    <property type="match status" value="1"/>
</dbReference>
<dbReference type="GO" id="GO:0106300">
    <property type="term" value="P:protein-DNA covalent cross-linking repair"/>
    <property type="evidence" value="ECO:0007669"/>
    <property type="project" value="InterPro"/>
</dbReference>
<evidence type="ECO:0000256" key="2">
    <source>
        <dbReference type="ARBA" id="ARBA00022670"/>
    </source>
</evidence>
<dbReference type="GO" id="GO:0008233">
    <property type="term" value="F:peptidase activity"/>
    <property type="evidence" value="ECO:0007669"/>
    <property type="project" value="UniProtKB-KW"/>
</dbReference>
<keyword evidence="4 8" id="KW-0378">Hydrolase</keyword>
<dbReference type="Pfam" id="PF02586">
    <property type="entry name" value="SRAP"/>
    <property type="match status" value="1"/>
</dbReference>
<dbReference type="PANTHER" id="PTHR13604:SF0">
    <property type="entry name" value="ABASIC SITE PROCESSING PROTEIN HMCES"/>
    <property type="match status" value="1"/>
</dbReference>
<proteinExistence type="inferred from homology"/>
<dbReference type="InterPro" id="IPR003738">
    <property type="entry name" value="SRAP"/>
</dbReference>
<evidence type="ECO:0000313" key="9">
    <source>
        <dbReference type="EMBL" id="MBG6123167.1"/>
    </source>
</evidence>
<evidence type="ECO:0000256" key="5">
    <source>
        <dbReference type="ARBA" id="ARBA00023124"/>
    </source>
</evidence>
<gene>
    <name evidence="9" type="ORF">IW254_002136</name>
</gene>
<dbReference type="Gene3D" id="3.90.1680.10">
    <property type="entry name" value="SOS response associated peptidase-like"/>
    <property type="match status" value="1"/>
</dbReference>
<evidence type="ECO:0000256" key="8">
    <source>
        <dbReference type="RuleBase" id="RU364100"/>
    </source>
</evidence>
<evidence type="ECO:0000256" key="4">
    <source>
        <dbReference type="ARBA" id="ARBA00022801"/>
    </source>
</evidence>
<dbReference type="GO" id="GO:0006508">
    <property type="term" value="P:proteolysis"/>
    <property type="evidence" value="ECO:0007669"/>
    <property type="project" value="UniProtKB-KW"/>
</dbReference>
<organism evidence="9 10">
    <name type="scientific">Corynebacterium aquatimens</name>
    <dbReference type="NCBI Taxonomy" id="1190508"/>
    <lineage>
        <taxon>Bacteria</taxon>
        <taxon>Bacillati</taxon>
        <taxon>Actinomycetota</taxon>
        <taxon>Actinomycetes</taxon>
        <taxon>Mycobacteriales</taxon>
        <taxon>Corynebacteriaceae</taxon>
        <taxon>Corynebacterium</taxon>
    </lineage>
</organism>
<dbReference type="EC" id="3.4.-.-" evidence="8"/>
<name>A0A931DZ94_9CORY</name>
<reference evidence="9" key="1">
    <citation type="submission" date="2020-11" db="EMBL/GenBank/DDBJ databases">
        <title>Sequencing the genomes of 1000 actinobacteria strains.</title>
        <authorList>
            <person name="Klenk H.-P."/>
        </authorList>
    </citation>
    <scope>NUCLEOTIDE SEQUENCE</scope>
    <source>
        <strain evidence="9">DSM 45632</strain>
    </source>
</reference>
<evidence type="ECO:0000313" key="10">
    <source>
        <dbReference type="Proteomes" id="UP000658613"/>
    </source>
</evidence>
<comment type="similarity">
    <text evidence="1 8">Belongs to the SOS response-associated peptidase family.</text>
</comment>
<dbReference type="AlphaFoldDB" id="A0A931DZ94"/>